<feature type="transmembrane region" description="Helical" evidence="10">
    <location>
        <begin position="359"/>
        <end position="380"/>
    </location>
</feature>
<dbReference type="InterPro" id="IPR001594">
    <property type="entry name" value="Palmitoyltrfase_DHHC"/>
</dbReference>
<organism evidence="13 14">
    <name type="scientific">Rhodotorula toruloides (strain NP11)</name>
    <name type="common">Yeast</name>
    <name type="synonym">Rhodosporidium toruloides</name>
    <dbReference type="NCBI Taxonomy" id="1130832"/>
    <lineage>
        <taxon>Eukaryota</taxon>
        <taxon>Fungi</taxon>
        <taxon>Dikarya</taxon>
        <taxon>Basidiomycota</taxon>
        <taxon>Pucciniomycotina</taxon>
        <taxon>Microbotryomycetes</taxon>
        <taxon>Sporidiobolales</taxon>
        <taxon>Sporidiobolaceae</taxon>
        <taxon>Rhodotorula</taxon>
    </lineage>
</organism>
<feature type="compositionally biased region" description="Polar residues" evidence="11">
    <location>
        <begin position="282"/>
        <end position="302"/>
    </location>
</feature>
<feature type="compositionally biased region" description="Pro residues" evidence="11">
    <location>
        <begin position="14"/>
        <end position="27"/>
    </location>
</feature>
<evidence type="ECO:0000313" key="13">
    <source>
        <dbReference type="EMBL" id="EMS18901.1"/>
    </source>
</evidence>
<feature type="region of interest" description="Disordered" evidence="11">
    <location>
        <begin position="242"/>
        <end position="309"/>
    </location>
</feature>
<proteinExistence type="inferred from homology"/>
<dbReference type="eggNOG" id="KOG1311">
    <property type="taxonomic scope" value="Eukaryota"/>
</dbReference>
<keyword evidence="2 10" id="KW-0808">Transferase</keyword>
<feature type="compositionally biased region" description="Polar residues" evidence="11">
    <location>
        <begin position="171"/>
        <end position="182"/>
    </location>
</feature>
<dbReference type="EMBL" id="KB722674">
    <property type="protein sequence ID" value="EMS18901.1"/>
    <property type="molecule type" value="Genomic_DNA"/>
</dbReference>
<feature type="domain" description="Palmitoyltransferase DHHC" evidence="12">
    <location>
        <begin position="438"/>
        <end position="475"/>
    </location>
</feature>
<dbReference type="InterPro" id="IPR039859">
    <property type="entry name" value="PFA4/ZDH16/20/ERF2-like"/>
</dbReference>
<dbReference type="AlphaFoldDB" id="M7WLG7"/>
<dbReference type="PANTHER" id="PTHR22883">
    <property type="entry name" value="ZINC FINGER DHHC DOMAIN CONTAINING PROTEIN"/>
    <property type="match status" value="1"/>
</dbReference>
<feature type="compositionally biased region" description="Polar residues" evidence="11">
    <location>
        <begin position="131"/>
        <end position="154"/>
    </location>
</feature>
<feature type="compositionally biased region" description="Low complexity" evidence="11">
    <location>
        <begin position="155"/>
        <end position="170"/>
    </location>
</feature>
<keyword evidence="8 10" id="KW-0012">Acyltransferase</keyword>
<sequence>MSPPHSPGSSTTPSPLPSSPSLNPPPRTHQHPNSPPVRFLSVAEDLATRPVSPQPGNGGFGMRRSASRDSNQAAATAGLGVSVVTLGASNSGERSLIVGPAFGTTADPLSVPSRSQPPASPLHPLSPALQVSPSFIPPSTDSTSDAPTNRKSPTPNLLLPRSHSPRPLSSASFASSGNTGPTITRIASPLEPSSARTDEPVSPAPVMRRQSASDLLSLSPPMEPLTELDVLKDLASGGTIARSRSRNWGNEVPGDSGWSGTTEMGEQASVAAKPSTEPLLVRTSNAGPASSATRPLSAQDSAASGYPPPLHSRYRQSADSPFAFYTSFLIVILLPALFLVFNADWLWHTNEGGTRWGKALVVIVAVGAVIVWVLMLITAFSNPGIIPRNLDPDPPRHWIPLDPSGSSTDAKDGEGEGEWRVEMRYVEVLGGKAVVGCKWCETCKTYRPPRTSHCRLCDNCVERTDHHCAFLNTVVIRAPSGTYSSSRAVHRPAQLPPLLPLPPLDYPSRLTQHRPLSRPRRFRRPTMGLAAHWRFSRARLDGGRERSGHVPSDVPRRVGFRTEDDDRDAPPSPHPLRPSRPLNSPPVLHHTLHRRHRIDYESVGDRESGQELCRGGLLPGERTGACRG</sequence>
<evidence type="ECO:0000256" key="11">
    <source>
        <dbReference type="SAM" id="MobiDB-lite"/>
    </source>
</evidence>
<evidence type="ECO:0000256" key="8">
    <source>
        <dbReference type="ARBA" id="ARBA00023315"/>
    </source>
</evidence>
<feature type="compositionally biased region" description="Basic and acidic residues" evidence="11">
    <location>
        <begin position="598"/>
        <end position="609"/>
    </location>
</feature>
<evidence type="ECO:0000256" key="9">
    <source>
        <dbReference type="ARBA" id="ARBA00048048"/>
    </source>
</evidence>
<evidence type="ECO:0000256" key="4">
    <source>
        <dbReference type="ARBA" id="ARBA00022989"/>
    </source>
</evidence>
<feature type="transmembrane region" description="Helical" evidence="10">
    <location>
        <begin position="322"/>
        <end position="347"/>
    </location>
</feature>
<dbReference type="RefSeq" id="XP_016270020.1">
    <property type="nucleotide sequence ID" value="XM_016419130.1"/>
</dbReference>
<keyword evidence="3 10" id="KW-0812">Transmembrane</keyword>
<dbReference type="GO" id="GO:0005783">
    <property type="term" value="C:endoplasmic reticulum"/>
    <property type="evidence" value="ECO:0007669"/>
    <property type="project" value="TreeGrafter"/>
</dbReference>
<dbReference type="HOGENOM" id="CLU_435563_0_0_1"/>
<dbReference type="PROSITE" id="PS50216">
    <property type="entry name" value="DHHC"/>
    <property type="match status" value="1"/>
</dbReference>
<dbReference type="Pfam" id="PF01529">
    <property type="entry name" value="DHHC"/>
    <property type="match status" value="1"/>
</dbReference>
<gene>
    <name evidence="13" type="ORF">RHTO_05469</name>
</gene>
<comment type="subcellular location">
    <subcellularLocation>
        <location evidence="1">Membrane</location>
        <topology evidence="1">Multi-pass membrane protein</topology>
    </subcellularLocation>
</comment>
<keyword evidence="14" id="KW-1185">Reference proteome</keyword>
<reference evidence="13 14" key="1">
    <citation type="journal article" date="2012" name="Nat. Commun.">
        <title>A multi-omic map of the lipid-producing yeast Rhodosporidium toruloides.</title>
        <authorList>
            <person name="Zhu Z."/>
            <person name="Zhang S."/>
            <person name="Liu H."/>
            <person name="Shen H."/>
            <person name="Lin X."/>
            <person name="Yang F."/>
            <person name="Zhou Y.J."/>
            <person name="Jin G."/>
            <person name="Ye M."/>
            <person name="Zou H."/>
            <person name="Zou H."/>
            <person name="Zhao Z.K."/>
        </authorList>
    </citation>
    <scope>NUCLEOTIDE SEQUENCE [LARGE SCALE GENOMIC DNA]</scope>
    <source>
        <strain evidence="13 14">NP11</strain>
    </source>
</reference>
<evidence type="ECO:0000256" key="10">
    <source>
        <dbReference type="RuleBase" id="RU079119"/>
    </source>
</evidence>
<keyword evidence="6" id="KW-0564">Palmitate</keyword>
<dbReference type="PANTHER" id="PTHR22883:SF488">
    <property type="entry name" value="PALMITOYLTRANSFERASE"/>
    <property type="match status" value="1"/>
</dbReference>
<dbReference type="OrthoDB" id="9909019at2759"/>
<evidence type="ECO:0000256" key="1">
    <source>
        <dbReference type="ARBA" id="ARBA00004141"/>
    </source>
</evidence>
<dbReference type="GO" id="GO:0019706">
    <property type="term" value="F:protein-cysteine S-palmitoyltransferase activity"/>
    <property type="evidence" value="ECO:0007669"/>
    <property type="project" value="UniProtKB-EC"/>
</dbReference>
<name>M7WLG7_RHOT1</name>
<evidence type="ECO:0000259" key="12">
    <source>
        <dbReference type="Pfam" id="PF01529"/>
    </source>
</evidence>
<evidence type="ECO:0000313" key="14">
    <source>
        <dbReference type="Proteomes" id="UP000016926"/>
    </source>
</evidence>
<keyword evidence="7" id="KW-0449">Lipoprotein</keyword>
<keyword evidence="5 10" id="KW-0472">Membrane</keyword>
<keyword evidence="4 10" id="KW-1133">Transmembrane helix</keyword>
<dbReference type="GeneID" id="27369482"/>
<evidence type="ECO:0000256" key="7">
    <source>
        <dbReference type="ARBA" id="ARBA00023288"/>
    </source>
</evidence>
<comment type="catalytic activity">
    <reaction evidence="9 10">
        <text>L-cysteinyl-[protein] + hexadecanoyl-CoA = S-hexadecanoyl-L-cysteinyl-[protein] + CoA</text>
        <dbReference type="Rhea" id="RHEA:36683"/>
        <dbReference type="Rhea" id="RHEA-COMP:10131"/>
        <dbReference type="Rhea" id="RHEA-COMP:11032"/>
        <dbReference type="ChEBI" id="CHEBI:29950"/>
        <dbReference type="ChEBI" id="CHEBI:57287"/>
        <dbReference type="ChEBI" id="CHEBI:57379"/>
        <dbReference type="ChEBI" id="CHEBI:74151"/>
        <dbReference type="EC" id="2.3.1.225"/>
    </reaction>
</comment>
<dbReference type="GO" id="GO:0016020">
    <property type="term" value="C:membrane"/>
    <property type="evidence" value="ECO:0007669"/>
    <property type="project" value="UniProtKB-SubCell"/>
</dbReference>
<feature type="region of interest" description="Disordered" evidence="11">
    <location>
        <begin position="541"/>
        <end position="628"/>
    </location>
</feature>
<evidence type="ECO:0000256" key="3">
    <source>
        <dbReference type="ARBA" id="ARBA00022692"/>
    </source>
</evidence>
<dbReference type="Proteomes" id="UP000016926">
    <property type="component" value="Unassembled WGS sequence"/>
</dbReference>
<comment type="domain">
    <text evidence="10">The DHHC domain is required for palmitoyltransferase activity.</text>
</comment>
<feature type="compositionally biased region" description="Basic and acidic residues" evidence="11">
    <location>
        <begin position="541"/>
        <end position="564"/>
    </location>
</feature>
<evidence type="ECO:0000256" key="6">
    <source>
        <dbReference type="ARBA" id="ARBA00023139"/>
    </source>
</evidence>
<dbReference type="EC" id="2.3.1.225" evidence="10"/>
<dbReference type="GO" id="GO:0005794">
    <property type="term" value="C:Golgi apparatus"/>
    <property type="evidence" value="ECO:0007669"/>
    <property type="project" value="TreeGrafter"/>
</dbReference>
<accession>M7WLG7</accession>
<evidence type="ECO:0000256" key="2">
    <source>
        <dbReference type="ARBA" id="ARBA00022679"/>
    </source>
</evidence>
<feature type="region of interest" description="Disordered" evidence="11">
    <location>
        <begin position="93"/>
        <end position="209"/>
    </location>
</feature>
<feature type="region of interest" description="Disordered" evidence="11">
    <location>
        <begin position="1"/>
        <end position="75"/>
    </location>
</feature>
<dbReference type="GO" id="GO:0006612">
    <property type="term" value="P:protein targeting to membrane"/>
    <property type="evidence" value="ECO:0007669"/>
    <property type="project" value="TreeGrafter"/>
</dbReference>
<protein>
    <recommendedName>
        <fullName evidence="10">Palmitoyltransferase</fullName>
        <ecNumber evidence="10">2.3.1.225</ecNumber>
    </recommendedName>
</protein>
<comment type="similarity">
    <text evidence="10">Belongs to the DHHC palmitoyltransferase family.</text>
</comment>
<evidence type="ECO:0000256" key="5">
    <source>
        <dbReference type="ARBA" id="ARBA00023136"/>
    </source>
</evidence>